<keyword evidence="2" id="KW-1185">Reference proteome</keyword>
<dbReference type="EMBL" id="CM055107">
    <property type="protein sequence ID" value="KAJ7527151.1"/>
    <property type="molecule type" value="Genomic_DNA"/>
</dbReference>
<proteinExistence type="predicted"/>
<reference evidence="2" key="1">
    <citation type="journal article" date="2024" name="Proc. Natl. Acad. Sci. U.S.A.">
        <title>Extraordinary preservation of gene collinearity over three hundred million years revealed in homosporous lycophytes.</title>
        <authorList>
            <person name="Li C."/>
            <person name="Wickell D."/>
            <person name="Kuo L.Y."/>
            <person name="Chen X."/>
            <person name="Nie B."/>
            <person name="Liao X."/>
            <person name="Peng D."/>
            <person name="Ji J."/>
            <person name="Jenkins J."/>
            <person name="Williams M."/>
            <person name="Shu S."/>
            <person name="Plott C."/>
            <person name="Barry K."/>
            <person name="Rajasekar S."/>
            <person name="Grimwood J."/>
            <person name="Han X."/>
            <person name="Sun S."/>
            <person name="Hou Z."/>
            <person name="He W."/>
            <person name="Dai G."/>
            <person name="Sun C."/>
            <person name="Schmutz J."/>
            <person name="Leebens-Mack J.H."/>
            <person name="Li F.W."/>
            <person name="Wang L."/>
        </authorList>
    </citation>
    <scope>NUCLEOTIDE SEQUENCE [LARGE SCALE GENOMIC DNA]</scope>
    <source>
        <strain evidence="2">cv. PW_Plant_1</strain>
    </source>
</reference>
<protein>
    <submittedName>
        <fullName evidence="1">Uncharacterized protein</fullName>
    </submittedName>
</protein>
<organism evidence="1 2">
    <name type="scientific">Diphasiastrum complanatum</name>
    <name type="common">Issler's clubmoss</name>
    <name type="synonym">Lycopodium complanatum</name>
    <dbReference type="NCBI Taxonomy" id="34168"/>
    <lineage>
        <taxon>Eukaryota</taxon>
        <taxon>Viridiplantae</taxon>
        <taxon>Streptophyta</taxon>
        <taxon>Embryophyta</taxon>
        <taxon>Tracheophyta</taxon>
        <taxon>Lycopodiopsida</taxon>
        <taxon>Lycopodiales</taxon>
        <taxon>Lycopodiaceae</taxon>
        <taxon>Lycopodioideae</taxon>
        <taxon>Diphasiastrum</taxon>
    </lineage>
</organism>
<evidence type="ECO:0000313" key="1">
    <source>
        <dbReference type="EMBL" id="KAJ7527151.1"/>
    </source>
</evidence>
<comment type="caution">
    <text evidence="1">The sequence shown here is derived from an EMBL/GenBank/DDBJ whole genome shotgun (WGS) entry which is preliminary data.</text>
</comment>
<dbReference type="Proteomes" id="UP001162992">
    <property type="component" value="Chromosome 16"/>
</dbReference>
<gene>
    <name evidence="1" type="ORF">O6H91_16G039400</name>
</gene>
<name>A0ACC2BBN3_DIPCM</name>
<sequence length="1480" mass="163460">MRLIERGQYSKSGRLAGTAAKAASSLAFVGPAVVLPVIASRFQAALDTVTATHQLEAAVTTLALSCRAMLLASGKEQSGESGIDRTMLDCTTSDRIVSDSSDSVIDYKCLVVDAMFHTLLGLDANDPPKTLATLQFYCSVLSSVEPLIGETIFLPIDWSLWLDEFLGRVFVLLVHLESNTELGDVSLSDGLYLSSRTFLMQEQSLWTSLLELLFSRLSTPLFRQALKKISKFVLGNILPGAAAEVGFLCAVIVYAQPKEGVLNLLEPILGSVILSLTDTPSTGFSGTNSSIDLPVLKAALSPGLETSVLYHLNILSVAVMYSGPAVLHCKELLKKVIACSFDAPSPKVNEAGNRVLSSLLGTLVLYFPLEQYKSCLSYPGIKGLELWINASHNHDVSILTGPRWHIAERDEIEYAKELVNLHLTGALLDLQNVCQGRLHGNDTGKEKEHLRVIFLRLDACLRGLRSCLPDFKAIPEVSSCQNNEAILPLSIVGEAGIAIGDSKLREEAAETVHEACKFLLKERADDTTLLMLLIRVMDLIGNYGSLEYSEWSSGRDSWRVVSGSLSEPHVNFITDHHALGLRRPQWLVVEMTSLHNTWRASQSKYRPFYGDTISHVPHHITLLSMDLLNLCLQTYDAVRVSAGDSLKKMLKRFPPLIKDCIPLLTSSLKDPQAVEQSALGACMVLMSRPVLRHLTENWSSLTSFISAVLGSSHHESLKAQRAINELFISFQIRFGGVRRGALTPSFNPSECNQALTHDGLMLYVKEILESAASSLHWRYNLMGHGMLLSLASLLPDRNDVSEADVGLALRYSVAGHFLRNLKSELPPLRPISAIALLLLLGTSRLKQVKTREETLSTELQPIHEKGEMVKSCTESILVPILKDHSFCESMVHSLALDHHYSEGQGRTGRGGGRFQLASDLGITAMMPSVSRGWPRTLSWESSMKGESFSPRIAKLFKCLLQECGSSFLEVLHSPLQDVINEVDERSRQCIAAEVMAGILHSDVPCISEAWDLWLEKLLYKALMQANVESVPEWAACIRYTVTGKGKIGQRAPTLRHKILVTLAQPLPSSSSTSLIVKRLDFLLAATVELSPTFLEKEHLFQLAILEEVVKYMTHSAPQVRESVGRLICILYSNLFQSSKSLQKSLTRANYQSEEKVKFPGSSISTDWERFLVDGTLTAAAKIERHGRDSTDELSPNLAISSNNDDDESLKDSVKWMETIFHFTIGGIKSGRAAHLVPVFIGILHPLLSSQDTAHKDMSALARSTVHLLKWQTFEGTYASQALTAILGAAADSNWRTRIAALTFLQIFVYRHAYILERVDIALVWERVQLLLSDLQVEVREMATATLSGFMKGVDSQWASAFRDRILDAALSLVKTKSQSSRDIRSRMTDNGSIAPVHGVVLGLVACILSAPYDIPRWLPNMILALSKFRNQPAPIRGTVTKTISEFRRTHADTWAFDRIHFSEDQLEVLSDLSSSTSYFV</sequence>
<accession>A0ACC2BBN3</accession>
<evidence type="ECO:0000313" key="2">
    <source>
        <dbReference type="Proteomes" id="UP001162992"/>
    </source>
</evidence>